<organism evidence="4 5">
    <name type="scientific">Gossypium hirsutum</name>
    <name type="common">Upland cotton</name>
    <name type="synonym">Gossypium mexicanum</name>
    <dbReference type="NCBI Taxonomy" id="3635"/>
    <lineage>
        <taxon>Eukaryota</taxon>
        <taxon>Viridiplantae</taxon>
        <taxon>Streptophyta</taxon>
        <taxon>Embryophyta</taxon>
        <taxon>Tracheophyta</taxon>
        <taxon>Spermatophyta</taxon>
        <taxon>Magnoliopsida</taxon>
        <taxon>eudicotyledons</taxon>
        <taxon>Gunneridae</taxon>
        <taxon>Pentapetalae</taxon>
        <taxon>rosids</taxon>
        <taxon>malvids</taxon>
        <taxon>Malvales</taxon>
        <taxon>Malvaceae</taxon>
        <taxon>Malvoideae</taxon>
        <taxon>Gossypium</taxon>
    </lineage>
</organism>
<evidence type="ECO:0000313" key="4">
    <source>
        <dbReference type="Proteomes" id="UP000818029"/>
    </source>
</evidence>
<sequence>MNPSNFRAKRKKMFQFGRKKFSKQKPIKALGICNFLFSPMAVLWSSSSISLPLPSLQPPIPSTITSKCSISNPHIPKTFRIGFPYLTHQPLCCSYSTSQSEPPTSPSTGVFIKGLPQSTAEGRLKKVFSQFGEVKEVHVVRERVSKQSLGSAFVWFDNEESVRLAVNELNGKFFDGRFVSVKIAVPGLSKKRGRTTPYKF</sequence>
<dbReference type="CDD" id="cd00590">
    <property type="entry name" value="RRM_SF"/>
    <property type="match status" value="1"/>
</dbReference>
<dbReference type="SUPFAM" id="SSF54928">
    <property type="entry name" value="RNA-binding domain, RBD"/>
    <property type="match status" value="1"/>
</dbReference>
<gene>
    <name evidence="5" type="primary">LOC107942830</name>
</gene>
<dbReference type="PANTHER" id="PTHR45880:SF2">
    <property type="entry name" value="GLYCINE-RICH RNA-BINDING PROTEIN 4, MITOCHONDRIAL ISOFORM X1"/>
    <property type="match status" value="1"/>
</dbReference>
<reference evidence="5" key="2">
    <citation type="submission" date="2025-08" db="UniProtKB">
        <authorList>
            <consortium name="RefSeq"/>
        </authorList>
    </citation>
    <scope>IDENTIFICATION</scope>
</reference>
<dbReference type="PaxDb" id="3635-A0A1U8N2M0"/>
<proteinExistence type="predicted"/>
<keyword evidence="1 2" id="KW-0694">RNA-binding</keyword>
<dbReference type="InterPro" id="IPR000504">
    <property type="entry name" value="RRM_dom"/>
</dbReference>
<dbReference type="AlphaFoldDB" id="A0A1U8N2M0"/>
<keyword evidence="4" id="KW-1185">Reference proteome</keyword>
<dbReference type="GO" id="GO:0071013">
    <property type="term" value="C:catalytic step 2 spliceosome"/>
    <property type="evidence" value="ECO:0007669"/>
    <property type="project" value="TreeGrafter"/>
</dbReference>
<evidence type="ECO:0000256" key="1">
    <source>
        <dbReference type="ARBA" id="ARBA00022884"/>
    </source>
</evidence>
<dbReference type="STRING" id="3635.A0A1U8N2M0"/>
<evidence type="ECO:0000313" key="5">
    <source>
        <dbReference type="RefSeq" id="XP_016732038.2"/>
    </source>
</evidence>
<name>A0A1U8N2M0_GOSHI</name>
<dbReference type="GO" id="GO:0005686">
    <property type="term" value="C:U2 snRNP"/>
    <property type="evidence" value="ECO:0000318"/>
    <property type="project" value="GO_Central"/>
</dbReference>
<dbReference type="GO" id="GO:0003723">
    <property type="term" value="F:RNA binding"/>
    <property type="evidence" value="ECO:0007669"/>
    <property type="project" value="UniProtKB-UniRule"/>
</dbReference>
<dbReference type="Gene3D" id="3.30.70.330">
    <property type="match status" value="1"/>
</dbReference>
<dbReference type="InterPro" id="IPR035979">
    <property type="entry name" value="RBD_domain_sf"/>
</dbReference>
<dbReference type="PANTHER" id="PTHR45880">
    <property type="entry name" value="RNA-BINDING MOTIF PROTEIN, X-LINKED 2"/>
    <property type="match status" value="1"/>
</dbReference>
<evidence type="ECO:0000256" key="2">
    <source>
        <dbReference type="PROSITE-ProRule" id="PRU00176"/>
    </source>
</evidence>
<dbReference type="KEGG" id="ghi:107942830"/>
<protein>
    <submittedName>
        <fullName evidence="5">Transformer-2 protein homolog alpha isoform X1</fullName>
    </submittedName>
</protein>
<dbReference type="GO" id="GO:0071011">
    <property type="term" value="C:precatalytic spliceosome"/>
    <property type="evidence" value="ECO:0000318"/>
    <property type="project" value="GO_Central"/>
</dbReference>
<dbReference type="InterPro" id="IPR051847">
    <property type="entry name" value="RNA_proc/Spliceosome_comp"/>
</dbReference>
<dbReference type="GeneID" id="107942830"/>
<dbReference type="InterPro" id="IPR012677">
    <property type="entry name" value="Nucleotide-bd_a/b_plait_sf"/>
</dbReference>
<reference evidence="4" key="1">
    <citation type="journal article" date="2020" name="Nat. Genet.">
        <title>Genomic diversifications of five Gossypium allopolyploid species and their impact on cotton improvement.</title>
        <authorList>
            <person name="Chen Z.J."/>
            <person name="Sreedasyam A."/>
            <person name="Ando A."/>
            <person name="Song Q."/>
            <person name="De Santiago L.M."/>
            <person name="Hulse-Kemp A.M."/>
            <person name="Ding M."/>
            <person name="Ye W."/>
            <person name="Kirkbride R.C."/>
            <person name="Jenkins J."/>
            <person name="Plott C."/>
            <person name="Lovell J."/>
            <person name="Lin Y.M."/>
            <person name="Vaughn R."/>
            <person name="Liu B."/>
            <person name="Simpson S."/>
            <person name="Scheffler B.E."/>
            <person name="Wen L."/>
            <person name="Saski C.A."/>
            <person name="Grover C.E."/>
            <person name="Hu G."/>
            <person name="Conover J.L."/>
            <person name="Carlson J.W."/>
            <person name="Shu S."/>
            <person name="Boston L.B."/>
            <person name="Williams M."/>
            <person name="Peterson D.G."/>
            <person name="McGee K."/>
            <person name="Jones D.C."/>
            <person name="Wendel J.F."/>
            <person name="Stelly D.M."/>
            <person name="Grimwood J."/>
            <person name="Schmutz J."/>
        </authorList>
    </citation>
    <scope>NUCLEOTIDE SEQUENCE [LARGE SCALE GENOMIC DNA]</scope>
    <source>
        <strain evidence="4">cv. TM-1</strain>
    </source>
</reference>
<accession>A0A1U8N2M0</accession>
<dbReference type="SMART" id="SM00360">
    <property type="entry name" value="RRM"/>
    <property type="match status" value="1"/>
</dbReference>
<dbReference type="PROSITE" id="PS50102">
    <property type="entry name" value="RRM"/>
    <property type="match status" value="1"/>
</dbReference>
<dbReference type="RefSeq" id="XP_016732038.2">
    <property type="nucleotide sequence ID" value="XM_016876549.2"/>
</dbReference>
<feature type="domain" description="RRM" evidence="3">
    <location>
        <begin position="108"/>
        <end position="186"/>
    </location>
</feature>
<dbReference type="Pfam" id="PF00076">
    <property type="entry name" value="RRM_1"/>
    <property type="match status" value="1"/>
</dbReference>
<evidence type="ECO:0000259" key="3">
    <source>
        <dbReference type="PROSITE" id="PS50102"/>
    </source>
</evidence>
<dbReference type="Proteomes" id="UP000818029">
    <property type="component" value="Chromosome A02"/>
</dbReference>
<dbReference type="GO" id="GO:0000398">
    <property type="term" value="P:mRNA splicing, via spliceosome"/>
    <property type="evidence" value="ECO:0000318"/>
    <property type="project" value="GO_Central"/>
</dbReference>